<proteinExistence type="predicted"/>
<dbReference type="Proteomes" id="UP000233551">
    <property type="component" value="Unassembled WGS sequence"/>
</dbReference>
<feature type="region of interest" description="Disordered" evidence="7">
    <location>
        <begin position="530"/>
        <end position="555"/>
    </location>
</feature>
<evidence type="ECO:0000313" key="10">
    <source>
        <dbReference type="EMBL" id="PKI49070.1"/>
    </source>
</evidence>
<dbReference type="Gene3D" id="1.10.510.10">
    <property type="entry name" value="Transferase(Phosphotransferase) domain 1"/>
    <property type="match status" value="1"/>
</dbReference>
<organism evidence="10 11">
    <name type="scientific">Punica granatum</name>
    <name type="common">Pomegranate</name>
    <dbReference type="NCBI Taxonomy" id="22663"/>
    <lineage>
        <taxon>Eukaryota</taxon>
        <taxon>Viridiplantae</taxon>
        <taxon>Streptophyta</taxon>
        <taxon>Embryophyta</taxon>
        <taxon>Tracheophyta</taxon>
        <taxon>Spermatophyta</taxon>
        <taxon>Magnoliopsida</taxon>
        <taxon>eudicotyledons</taxon>
        <taxon>Gunneridae</taxon>
        <taxon>Pentapetalae</taxon>
        <taxon>rosids</taxon>
        <taxon>malvids</taxon>
        <taxon>Myrtales</taxon>
        <taxon>Lythraceae</taxon>
        <taxon>Punica</taxon>
    </lineage>
</organism>
<keyword evidence="5 6" id="KW-0067">ATP-binding</keyword>
<evidence type="ECO:0000256" key="7">
    <source>
        <dbReference type="SAM" id="MobiDB-lite"/>
    </source>
</evidence>
<dbReference type="InterPro" id="IPR017441">
    <property type="entry name" value="Protein_kinase_ATP_BS"/>
</dbReference>
<keyword evidence="8" id="KW-0472">Membrane</keyword>
<sequence length="616" mass="67348">MPAFPPPPPNEDCLGTVCTEPYTNTPPGSPCGCVWPMQVGLRLTVDLYTFFPMVLEFAAEIASGVFMKQSQVRIMGANAATEQPDKTVVLIDLVPLEQKFDNNTAFLTDQRFWNKQVAINASYFGDYEVLYVRYPVAIIILSAIVAVVSCSAVVWILLLKRREHSSQQEPAPQALIPAGAKSSGIGGSTHGSGPSSASLSFGSSIATYTGSAKTFTASDIEKATDNFNDSRVLGEGGFGRVYSGTLDDGTRVAVKILKRDDQQGGREFLAEVEMLSRLHHRNLVKLIGICTEEHARCLVYELIPNGSLESHLHGVDKEAAPLDWTTRMKIALGAARGLAYLHEDSSPRVIHRDFKSSNILLEHDFTPKVADFGLARTALDEESRHISTRVMGTFGYVAPEYAMTGHLLVKSDVYSYGVVLLELLTGKKPVDMSQPLGQENLVTWARPLLTSKEGLEILIDPSLGPDVPFDSLSKVAAIASMCVQPEVSHRPFMGEVVQALKLVCSECDEAREGAGSRNLSQEDLSIDLEEAEGSSPGQSTLHGRHSDPNYSSRHDVERGLSISELFGTSRWYGRQVSGSYRRHSTSGPLRMGRGRNFWQRIRRLYGGSVSEHGIIS</sequence>
<dbReference type="PROSITE" id="PS00107">
    <property type="entry name" value="PROTEIN_KINASE_ATP"/>
    <property type="match status" value="1"/>
</dbReference>
<keyword evidence="4" id="KW-0418">Kinase</keyword>
<dbReference type="InterPro" id="IPR011009">
    <property type="entry name" value="Kinase-like_dom_sf"/>
</dbReference>
<evidence type="ECO:0000256" key="6">
    <source>
        <dbReference type="PROSITE-ProRule" id="PRU10141"/>
    </source>
</evidence>
<dbReference type="InterPro" id="IPR000719">
    <property type="entry name" value="Prot_kinase_dom"/>
</dbReference>
<name>A0A2I0IZG5_PUNGR</name>
<dbReference type="FunFam" id="3.30.200.20:FF:000146">
    <property type="entry name" value="receptor-like serine/threonine-protein kinase ALE2"/>
    <property type="match status" value="1"/>
</dbReference>
<dbReference type="PROSITE" id="PS50011">
    <property type="entry name" value="PROTEIN_KINASE_DOM"/>
    <property type="match status" value="1"/>
</dbReference>
<evidence type="ECO:0000256" key="5">
    <source>
        <dbReference type="ARBA" id="ARBA00022840"/>
    </source>
</evidence>
<accession>A0A2I0IZG5</accession>
<dbReference type="STRING" id="22663.A0A2I0IZG5"/>
<evidence type="ECO:0000313" key="11">
    <source>
        <dbReference type="Proteomes" id="UP000233551"/>
    </source>
</evidence>
<dbReference type="Pfam" id="PF07714">
    <property type="entry name" value="PK_Tyr_Ser-Thr"/>
    <property type="match status" value="1"/>
</dbReference>
<feature type="compositionally biased region" description="Basic and acidic residues" evidence="7">
    <location>
        <begin position="544"/>
        <end position="555"/>
    </location>
</feature>
<dbReference type="InterPro" id="IPR008271">
    <property type="entry name" value="Ser/Thr_kinase_AS"/>
</dbReference>
<dbReference type="Gene3D" id="3.30.200.20">
    <property type="entry name" value="Phosphorylase Kinase, domain 1"/>
    <property type="match status" value="1"/>
</dbReference>
<dbReference type="GO" id="GO:0005524">
    <property type="term" value="F:ATP binding"/>
    <property type="evidence" value="ECO:0007669"/>
    <property type="project" value="UniProtKB-UniRule"/>
</dbReference>
<keyword evidence="11" id="KW-1185">Reference proteome</keyword>
<dbReference type="CDD" id="cd14066">
    <property type="entry name" value="STKc_IRAK"/>
    <property type="match status" value="1"/>
</dbReference>
<keyword evidence="2" id="KW-0808">Transferase</keyword>
<dbReference type="SUPFAM" id="SSF56112">
    <property type="entry name" value="Protein kinase-like (PK-like)"/>
    <property type="match status" value="1"/>
</dbReference>
<gene>
    <name evidence="10" type="ORF">CRG98_030522</name>
</gene>
<comment type="caution">
    <text evidence="10">The sequence shown here is derived from an EMBL/GenBank/DDBJ whole genome shotgun (WGS) entry which is preliminary data.</text>
</comment>
<evidence type="ECO:0000256" key="8">
    <source>
        <dbReference type="SAM" id="Phobius"/>
    </source>
</evidence>
<dbReference type="EMBL" id="PGOL01002290">
    <property type="protein sequence ID" value="PKI49070.1"/>
    <property type="molecule type" value="Genomic_DNA"/>
</dbReference>
<keyword evidence="8" id="KW-1133">Transmembrane helix</keyword>
<protein>
    <recommendedName>
        <fullName evidence="9">Protein kinase domain-containing protein</fullName>
    </recommendedName>
</protein>
<dbReference type="PANTHER" id="PTHR47989">
    <property type="entry name" value="OS01G0750732 PROTEIN"/>
    <property type="match status" value="1"/>
</dbReference>
<evidence type="ECO:0000256" key="4">
    <source>
        <dbReference type="ARBA" id="ARBA00022777"/>
    </source>
</evidence>
<keyword evidence="3 6" id="KW-0547">Nucleotide-binding</keyword>
<dbReference type="AlphaFoldDB" id="A0A2I0IZG5"/>
<feature type="region of interest" description="Disordered" evidence="7">
    <location>
        <begin position="168"/>
        <end position="194"/>
    </location>
</feature>
<dbReference type="GO" id="GO:0004674">
    <property type="term" value="F:protein serine/threonine kinase activity"/>
    <property type="evidence" value="ECO:0007669"/>
    <property type="project" value="UniProtKB-KW"/>
</dbReference>
<dbReference type="FunFam" id="1.10.510.10:FF:000051">
    <property type="entry name" value="Receptor-like serine/threonine-protein kinase ALE2"/>
    <property type="match status" value="1"/>
</dbReference>
<feature type="transmembrane region" description="Helical" evidence="8">
    <location>
        <begin position="134"/>
        <end position="158"/>
    </location>
</feature>
<evidence type="ECO:0000256" key="1">
    <source>
        <dbReference type="ARBA" id="ARBA00022527"/>
    </source>
</evidence>
<dbReference type="PANTHER" id="PTHR47989:SF9">
    <property type="entry name" value="PROTEIN KINASE SUPERFAMILY PROTEIN"/>
    <property type="match status" value="1"/>
</dbReference>
<keyword evidence="1" id="KW-0723">Serine/threonine-protein kinase</keyword>
<feature type="domain" description="Protein kinase" evidence="9">
    <location>
        <begin position="227"/>
        <end position="503"/>
    </location>
</feature>
<evidence type="ECO:0000259" key="9">
    <source>
        <dbReference type="PROSITE" id="PS50011"/>
    </source>
</evidence>
<evidence type="ECO:0000256" key="3">
    <source>
        <dbReference type="ARBA" id="ARBA00022741"/>
    </source>
</evidence>
<reference evidence="10 11" key="1">
    <citation type="submission" date="2017-11" db="EMBL/GenBank/DDBJ databases">
        <title>De-novo sequencing of pomegranate (Punica granatum L.) genome.</title>
        <authorList>
            <person name="Akparov Z."/>
            <person name="Amiraslanov A."/>
            <person name="Hajiyeva S."/>
            <person name="Abbasov M."/>
            <person name="Kaur K."/>
            <person name="Hamwieh A."/>
            <person name="Solovyev V."/>
            <person name="Salamov A."/>
            <person name="Braich B."/>
            <person name="Kosarev P."/>
            <person name="Mahmoud A."/>
            <person name="Hajiyev E."/>
            <person name="Babayeva S."/>
            <person name="Izzatullayeva V."/>
            <person name="Mammadov A."/>
            <person name="Mammadov A."/>
            <person name="Sharifova S."/>
            <person name="Ojaghi J."/>
            <person name="Eynullazada K."/>
            <person name="Bayramov B."/>
            <person name="Abdulazimova A."/>
            <person name="Shahmuradov I."/>
        </authorList>
    </citation>
    <scope>NUCLEOTIDE SEQUENCE [LARGE SCALE GENOMIC DNA]</scope>
    <source>
        <strain evidence="11">cv. AG2017</strain>
        <tissue evidence="10">Leaf</tissue>
    </source>
</reference>
<evidence type="ECO:0000256" key="2">
    <source>
        <dbReference type="ARBA" id="ARBA00022679"/>
    </source>
</evidence>
<feature type="binding site" evidence="6">
    <location>
        <position position="255"/>
    </location>
    <ligand>
        <name>ATP</name>
        <dbReference type="ChEBI" id="CHEBI:30616"/>
    </ligand>
</feature>
<dbReference type="InterPro" id="IPR001245">
    <property type="entry name" value="Ser-Thr/Tyr_kinase_cat_dom"/>
</dbReference>
<dbReference type="InterPro" id="IPR057597">
    <property type="entry name" value="ALE2_N"/>
</dbReference>
<keyword evidence="8" id="KW-0812">Transmembrane</keyword>
<dbReference type="Pfam" id="PF23180">
    <property type="entry name" value="ALE2_N"/>
    <property type="match status" value="1"/>
</dbReference>
<dbReference type="PROSITE" id="PS00108">
    <property type="entry name" value="PROTEIN_KINASE_ST"/>
    <property type="match status" value="1"/>
</dbReference>